<reference evidence="1" key="1">
    <citation type="submission" date="2019-12" db="EMBL/GenBank/DDBJ databases">
        <authorList>
            <person name="Scholz U."/>
            <person name="Mascher M."/>
            <person name="Fiebig A."/>
        </authorList>
    </citation>
    <scope>NUCLEOTIDE SEQUENCE</scope>
</reference>
<dbReference type="AlphaFoldDB" id="A0A7I8IIL7"/>
<accession>A0A7I8IIL7</accession>
<organism evidence="1">
    <name type="scientific">Spirodela intermedia</name>
    <name type="common">Intermediate duckweed</name>
    <dbReference type="NCBI Taxonomy" id="51605"/>
    <lineage>
        <taxon>Eukaryota</taxon>
        <taxon>Viridiplantae</taxon>
        <taxon>Streptophyta</taxon>
        <taxon>Embryophyta</taxon>
        <taxon>Tracheophyta</taxon>
        <taxon>Spermatophyta</taxon>
        <taxon>Magnoliopsida</taxon>
        <taxon>Liliopsida</taxon>
        <taxon>Araceae</taxon>
        <taxon>Lemnoideae</taxon>
        <taxon>Spirodela</taxon>
    </lineage>
</organism>
<keyword evidence="3" id="KW-1185">Reference proteome</keyword>
<evidence type="ECO:0000313" key="2">
    <source>
        <dbReference type="EMBL" id="CAA7393840.1"/>
    </source>
</evidence>
<dbReference type="EMBL" id="LR746266">
    <property type="protein sequence ID" value="CAA7393840.1"/>
    <property type="molecule type" value="Genomic_DNA"/>
</dbReference>
<protein>
    <submittedName>
        <fullName evidence="1">Uncharacterized protein</fullName>
    </submittedName>
</protein>
<proteinExistence type="predicted"/>
<sequence>MALDHDGNCCGSIPYFSPNLDDDDD</sequence>
<gene>
    <name evidence="1" type="ORF">SI7747_03004193</name>
    <name evidence="2" type="ORF">SI8410_03004541</name>
</gene>
<evidence type="ECO:0000313" key="3">
    <source>
        <dbReference type="Proteomes" id="UP000663760"/>
    </source>
</evidence>
<evidence type="ECO:0000313" key="1">
    <source>
        <dbReference type="EMBL" id="CAA2618032.1"/>
    </source>
</evidence>
<dbReference type="EMBL" id="LR743590">
    <property type="protein sequence ID" value="CAA2618032.1"/>
    <property type="molecule type" value="Genomic_DNA"/>
</dbReference>
<dbReference type="Proteomes" id="UP000663760">
    <property type="component" value="Chromosome 3"/>
</dbReference>
<name>A0A7I8IIL7_SPIIN</name>